<dbReference type="EMBL" id="FOHZ01000017">
    <property type="protein sequence ID" value="SET69175.1"/>
    <property type="molecule type" value="Genomic_DNA"/>
</dbReference>
<dbReference type="Proteomes" id="UP000198762">
    <property type="component" value="Unassembled WGS sequence"/>
</dbReference>
<evidence type="ECO:0000313" key="2">
    <source>
        <dbReference type="Proteomes" id="UP000198762"/>
    </source>
</evidence>
<organism evidence="1 2">
    <name type="scientific">Marinobacter segnicrescens</name>
    <dbReference type="NCBI Taxonomy" id="430453"/>
    <lineage>
        <taxon>Bacteria</taxon>
        <taxon>Pseudomonadati</taxon>
        <taxon>Pseudomonadota</taxon>
        <taxon>Gammaproteobacteria</taxon>
        <taxon>Pseudomonadales</taxon>
        <taxon>Marinobacteraceae</taxon>
        <taxon>Marinobacter</taxon>
    </lineage>
</organism>
<accession>A0A1I0GFW5</accession>
<sequence length="42" mass="4893">MTLKGKMEARVGIEPAYTELQDELPESLFFLKYIYLNNLPDT</sequence>
<gene>
    <name evidence="1" type="ORF">SAMN04487962_11750</name>
</gene>
<evidence type="ECO:0000313" key="1">
    <source>
        <dbReference type="EMBL" id="SET69175.1"/>
    </source>
</evidence>
<proteinExistence type="predicted"/>
<protein>
    <submittedName>
        <fullName evidence="1">Uncharacterized protein</fullName>
    </submittedName>
</protein>
<keyword evidence="2" id="KW-1185">Reference proteome</keyword>
<name>A0A1I0GFW5_9GAMM</name>
<dbReference type="AlphaFoldDB" id="A0A1I0GFW5"/>
<reference evidence="2" key="1">
    <citation type="submission" date="2016-10" db="EMBL/GenBank/DDBJ databases">
        <authorList>
            <person name="Varghese N."/>
            <person name="Submissions S."/>
        </authorList>
    </citation>
    <scope>NUCLEOTIDE SEQUENCE [LARGE SCALE GENOMIC DNA]</scope>
    <source>
        <strain evidence="2">CGMCC 1.6489</strain>
    </source>
</reference>
<dbReference type="STRING" id="430453.SAMN04487962_11750"/>